<feature type="transmembrane region" description="Helical" evidence="8">
    <location>
        <begin position="195"/>
        <end position="224"/>
    </location>
</feature>
<comment type="subcellular location">
    <subcellularLocation>
        <location evidence="1">Cell membrane</location>
        <topology evidence="1">Multi-pass membrane protein</topology>
    </subcellularLocation>
</comment>
<evidence type="ECO:0000256" key="3">
    <source>
        <dbReference type="ARBA" id="ARBA00022475"/>
    </source>
</evidence>
<evidence type="ECO:0000256" key="1">
    <source>
        <dbReference type="ARBA" id="ARBA00004651"/>
    </source>
</evidence>
<dbReference type="SUPFAM" id="SSF118215">
    <property type="entry name" value="Proton glutamate symport protein"/>
    <property type="match status" value="1"/>
</dbReference>
<feature type="transmembrane region" description="Helical" evidence="8">
    <location>
        <begin position="230"/>
        <end position="250"/>
    </location>
</feature>
<evidence type="ECO:0000256" key="5">
    <source>
        <dbReference type="ARBA" id="ARBA00022989"/>
    </source>
</evidence>
<dbReference type="RefSeq" id="WP_122948479.1">
    <property type="nucleotide sequence ID" value="NZ_CABVQF010000001.1"/>
</dbReference>
<evidence type="ECO:0000256" key="2">
    <source>
        <dbReference type="ARBA" id="ARBA00022448"/>
    </source>
</evidence>
<evidence type="ECO:0000256" key="7">
    <source>
        <dbReference type="SAM" id="MobiDB-lite"/>
    </source>
</evidence>
<dbReference type="PANTHER" id="PTHR42865">
    <property type="entry name" value="PROTON/GLUTAMATE-ASPARTATE SYMPORTER"/>
    <property type="match status" value="1"/>
</dbReference>
<evidence type="ECO:0000313" key="10">
    <source>
        <dbReference type="Proteomes" id="UP000494120"/>
    </source>
</evidence>
<evidence type="ECO:0000256" key="4">
    <source>
        <dbReference type="ARBA" id="ARBA00022692"/>
    </source>
</evidence>
<proteinExistence type="predicted"/>
<dbReference type="PANTHER" id="PTHR42865:SF7">
    <property type="entry name" value="PROTON_GLUTAMATE-ASPARTATE SYMPORTER"/>
    <property type="match status" value="1"/>
</dbReference>
<dbReference type="PRINTS" id="PR00173">
    <property type="entry name" value="EDTRNSPORT"/>
</dbReference>
<reference evidence="9 10" key="1">
    <citation type="submission" date="2019-09" db="EMBL/GenBank/DDBJ databases">
        <authorList>
            <person name="Depoorter E."/>
        </authorList>
    </citation>
    <scope>NUCLEOTIDE SEQUENCE [LARGE SCALE GENOMIC DNA]</scope>
    <source>
        <strain evidence="9 10">R-17378</strain>
    </source>
</reference>
<organism evidence="9 10">
    <name type="scientific">Burkholderia aenigmatica</name>
    <dbReference type="NCBI Taxonomy" id="2015348"/>
    <lineage>
        <taxon>Bacteria</taxon>
        <taxon>Pseudomonadati</taxon>
        <taxon>Pseudomonadota</taxon>
        <taxon>Betaproteobacteria</taxon>
        <taxon>Burkholderiales</taxon>
        <taxon>Burkholderiaceae</taxon>
        <taxon>Burkholderia</taxon>
        <taxon>Burkholderia cepacia complex</taxon>
    </lineage>
</organism>
<feature type="transmembrane region" description="Helical" evidence="8">
    <location>
        <begin position="154"/>
        <end position="174"/>
    </location>
</feature>
<protein>
    <submittedName>
        <fullName evidence="9">C4-dicarboxylate ABC transporter</fullName>
    </submittedName>
</protein>
<keyword evidence="2" id="KW-0813">Transport</keyword>
<dbReference type="InterPro" id="IPR001991">
    <property type="entry name" value="Na-dicarboxylate_symporter"/>
</dbReference>
<dbReference type="PROSITE" id="PS51257">
    <property type="entry name" value="PROKAR_LIPOPROTEIN"/>
    <property type="match status" value="1"/>
</dbReference>
<feature type="compositionally biased region" description="Acidic residues" evidence="7">
    <location>
        <begin position="407"/>
        <end position="417"/>
    </location>
</feature>
<name>A0ABY6XSN3_9BURK</name>
<sequence>MKKKHNITKYIVVAMILGIAVGYACHSAFPDPNMAKEVAGYVSLLSDVFLRLIKMIIAPLVFATLTVGIAQMGDGSAVGRVGVKAFGWFFIASFTSLLLGLLTATILQPGSHLSLPLPASDAALGLKTGAFTLKDFVVHLVPKSIAEAMANNEILQIVVFSIFFGTALSALGESGKRLTGVIDDLAQVMLKVTGAVMWFAPVAVFAALASTITTQGLGILLTFAKFMASFYLALALLWGVLTLAGVVFLGKRAFTLIRLIREPFLLSFATASSEAAYPKLLDALDRFGVNRKISSFVLPIGYSFNLDGSMMYCTFAVLFIAQVYGIHLPLGTQITMLLMLMVTSKGMAGVPRASLVVIAATLNQFNMPEAGLLLIMGVDMFLDMGRSATNAVGNSIAAAVVAKWEGQLDDPRDDDDPDNGRVMKVKVPETSASA</sequence>
<evidence type="ECO:0000256" key="8">
    <source>
        <dbReference type="SAM" id="Phobius"/>
    </source>
</evidence>
<gene>
    <name evidence="9" type="ORF">BLA17378_01723</name>
</gene>
<keyword evidence="3" id="KW-1003">Cell membrane</keyword>
<dbReference type="Pfam" id="PF00375">
    <property type="entry name" value="SDF"/>
    <property type="match status" value="1"/>
</dbReference>
<dbReference type="Proteomes" id="UP000494120">
    <property type="component" value="Unassembled WGS sequence"/>
</dbReference>
<keyword evidence="5 8" id="KW-1133">Transmembrane helix</keyword>
<keyword evidence="6 8" id="KW-0472">Membrane</keyword>
<evidence type="ECO:0000256" key="6">
    <source>
        <dbReference type="ARBA" id="ARBA00023136"/>
    </source>
</evidence>
<feature type="transmembrane region" description="Helical" evidence="8">
    <location>
        <begin position="85"/>
        <end position="107"/>
    </location>
</feature>
<feature type="region of interest" description="Disordered" evidence="7">
    <location>
        <begin position="407"/>
        <end position="434"/>
    </location>
</feature>
<dbReference type="Gene3D" id="1.10.3860.10">
    <property type="entry name" value="Sodium:dicarboxylate symporter"/>
    <property type="match status" value="1"/>
</dbReference>
<keyword evidence="4 8" id="KW-0812">Transmembrane</keyword>
<dbReference type="InterPro" id="IPR036458">
    <property type="entry name" value="Na:dicarbo_symporter_sf"/>
</dbReference>
<feature type="transmembrane region" description="Helical" evidence="8">
    <location>
        <begin position="7"/>
        <end position="29"/>
    </location>
</feature>
<feature type="transmembrane region" description="Helical" evidence="8">
    <location>
        <begin position="326"/>
        <end position="343"/>
    </location>
</feature>
<keyword evidence="10" id="KW-1185">Reference proteome</keyword>
<feature type="transmembrane region" description="Helical" evidence="8">
    <location>
        <begin position="49"/>
        <end position="73"/>
    </location>
</feature>
<dbReference type="EMBL" id="CABVQG010000005">
    <property type="protein sequence ID" value="VWC57043.1"/>
    <property type="molecule type" value="Genomic_DNA"/>
</dbReference>
<evidence type="ECO:0000313" key="9">
    <source>
        <dbReference type="EMBL" id="VWC57043.1"/>
    </source>
</evidence>
<accession>A0ABY6XSN3</accession>
<comment type="caution">
    <text evidence="9">The sequence shown here is derived from an EMBL/GenBank/DDBJ whole genome shotgun (WGS) entry which is preliminary data.</text>
</comment>